<dbReference type="Proteomes" id="UP000002067">
    <property type="component" value="Chromosome"/>
</dbReference>
<comment type="catalytic activity">
    <reaction evidence="12">
        <text>D-fructose + ATP = D-fructose 6-phosphate + ADP + H(+)</text>
        <dbReference type="Rhea" id="RHEA:16125"/>
        <dbReference type="ChEBI" id="CHEBI:15378"/>
        <dbReference type="ChEBI" id="CHEBI:30616"/>
        <dbReference type="ChEBI" id="CHEBI:37721"/>
        <dbReference type="ChEBI" id="CHEBI:61527"/>
        <dbReference type="ChEBI" id="CHEBI:456216"/>
        <dbReference type="EC" id="2.7.1.4"/>
    </reaction>
</comment>
<evidence type="ECO:0000313" key="14">
    <source>
        <dbReference type="EMBL" id="BAI40920.1"/>
    </source>
</evidence>
<evidence type="ECO:0000256" key="12">
    <source>
        <dbReference type="ARBA" id="ARBA00048451"/>
    </source>
</evidence>
<keyword evidence="3" id="KW-0808">Transferase</keyword>
<evidence type="ECO:0000256" key="3">
    <source>
        <dbReference type="ARBA" id="ARBA00022679"/>
    </source>
</evidence>
<dbReference type="KEGG" id="lrg:LRHM_0393"/>
<dbReference type="GO" id="GO:0008865">
    <property type="term" value="F:fructokinase activity"/>
    <property type="evidence" value="ECO:0007669"/>
    <property type="project" value="UniProtKB-EC"/>
</dbReference>
<keyword evidence="6" id="KW-0418">Kinase</keyword>
<dbReference type="GO" id="GO:0046872">
    <property type="term" value="F:metal ion binding"/>
    <property type="evidence" value="ECO:0007669"/>
    <property type="project" value="UniProtKB-KW"/>
</dbReference>
<gene>
    <name evidence="14" type="ordered locus">LRHM_0393</name>
</gene>
<dbReference type="EC" id="2.7.1.4" evidence="11"/>
<evidence type="ECO:0000256" key="11">
    <source>
        <dbReference type="ARBA" id="ARBA00038887"/>
    </source>
</evidence>
<dbReference type="InterPro" id="IPR049874">
    <property type="entry name" value="ROK_cs"/>
</dbReference>
<dbReference type="RefSeq" id="WP_014569066.1">
    <property type="nucleotide sequence ID" value="NC_013198.1"/>
</dbReference>
<dbReference type="InterPro" id="IPR043129">
    <property type="entry name" value="ATPase_NBD"/>
</dbReference>
<dbReference type="Pfam" id="PF00480">
    <property type="entry name" value="ROK"/>
    <property type="match status" value="1"/>
</dbReference>
<dbReference type="KEGG" id="lrh:LGG_00407"/>
<evidence type="ECO:0000256" key="10">
    <source>
        <dbReference type="ARBA" id="ARBA00023277"/>
    </source>
</evidence>
<dbReference type="PANTHER" id="PTHR42742">
    <property type="entry name" value="TRANSCRIPTIONAL REPRESSOR MPRA"/>
    <property type="match status" value="1"/>
</dbReference>
<dbReference type="SUPFAM" id="SSF53067">
    <property type="entry name" value="Actin-like ATPase domain"/>
    <property type="match status" value="1"/>
</dbReference>
<keyword evidence="5" id="KW-0547">Nucleotide-binding</keyword>
<evidence type="ECO:0000256" key="13">
    <source>
        <dbReference type="ARBA" id="ARBA00074653"/>
    </source>
</evidence>
<dbReference type="GO" id="GO:0005524">
    <property type="term" value="F:ATP binding"/>
    <property type="evidence" value="ECO:0007669"/>
    <property type="project" value="UniProtKB-KW"/>
</dbReference>
<dbReference type="Gene3D" id="3.30.420.40">
    <property type="match status" value="2"/>
</dbReference>
<proteinExistence type="inferred from homology"/>
<dbReference type="InterPro" id="IPR000600">
    <property type="entry name" value="ROK"/>
</dbReference>
<dbReference type="CDD" id="cd24067">
    <property type="entry name" value="ASKHA_NBD_ROK_BsFRK-like"/>
    <property type="match status" value="1"/>
</dbReference>
<evidence type="ECO:0000256" key="1">
    <source>
        <dbReference type="ARBA" id="ARBA00001946"/>
    </source>
</evidence>
<comment type="cofactor">
    <cofactor evidence="1">
        <name>Mg(2+)</name>
        <dbReference type="ChEBI" id="CHEBI:18420"/>
    </cofactor>
</comment>
<accession>A0A809MYP6</accession>
<dbReference type="PROSITE" id="PS01125">
    <property type="entry name" value="ROK"/>
    <property type="match status" value="1"/>
</dbReference>
<sequence length="284" mass="31123">MLGAIEAGGTKFVCAVSPDGQKVEHREEFPTLSPEETMVTVYHYFEHHPVESIGIGSFGPVDIKKTSPTFGYIEETPKQSWQHFNFLGEMQRHFPKIKFAFTTDVNAAAYGEFKKGAGQGVSDLVYWTVGTGIGAGVILNGQILQGYGHPEAGHILVKRHSEDSFIGVCPYHHDCLEGLASGPAMEKRYNTSAKNISENSTAWVIEAYYLAQACMTLTLTVAPEKIIFGGGVMHQKQLIPLIQKEFTELLAGYVKTPPVDQYITSIQLHDDAGVIGGFQLAKDL</sequence>
<evidence type="ECO:0000256" key="8">
    <source>
        <dbReference type="ARBA" id="ARBA00022840"/>
    </source>
</evidence>
<reference evidence="14 15" key="1">
    <citation type="journal article" date="2009" name="J. Bacteriol.">
        <title>Complete genome sequence of the probiotic Lactobacillus rhamnosus ATCC 53103.</title>
        <authorList>
            <person name="Morita H."/>
            <person name="Toh H."/>
            <person name="Oshima K."/>
            <person name="Murakami M."/>
            <person name="Taylor T.D."/>
            <person name="Igimi S."/>
            <person name="Hattori M."/>
        </authorList>
    </citation>
    <scope>NUCLEOTIDE SEQUENCE [LARGE SCALE GENOMIC DNA]</scope>
    <source>
        <strain evidence="15">ATCC 53103 / LMG 18243 / GG [Tokyo]</strain>
    </source>
</reference>
<dbReference type="FunFam" id="3.30.420.40:FF:000136">
    <property type="entry name" value="Putative fructokinase"/>
    <property type="match status" value="1"/>
</dbReference>
<keyword evidence="10" id="KW-0119">Carbohydrate metabolism</keyword>
<evidence type="ECO:0000313" key="15">
    <source>
        <dbReference type="Proteomes" id="UP000002067"/>
    </source>
</evidence>
<evidence type="ECO:0000256" key="9">
    <source>
        <dbReference type="ARBA" id="ARBA00022842"/>
    </source>
</evidence>
<evidence type="ECO:0000256" key="6">
    <source>
        <dbReference type="ARBA" id="ARBA00022777"/>
    </source>
</evidence>
<keyword evidence="9" id="KW-0460">Magnesium</keyword>
<protein>
    <recommendedName>
        <fullName evidence="13">Fructokinase</fullName>
        <ecNumber evidence="11">2.7.1.4</ecNumber>
    </recommendedName>
</protein>
<dbReference type="PANTHER" id="PTHR42742:SF3">
    <property type="entry name" value="FRUCTOKINASE"/>
    <property type="match status" value="1"/>
</dbReference>
<organism evidence="14 15">
    <name type="scientific">Lacticaseibacillus rhamnosus (strain ATCC 53103 / LMG 18243 / GG)</name>
    <name type="common">Lactobacillus rhamnosus</name>
    <dbReference type="NCBI Taxonomy" id="568703"/>
    <lineage>
        <taxon>Bacteria</taxon>
        <taxon>Bacillati</taxon>
        <taxon>Bacillota</taxon>
        <taxon>Bacilli</taxon>
        <taxon>Lactobacillales</taxon>
        <taxon>Lactobacillaceae</taxon>
        <taxon>Lacticaseibacillus</taxon>
    </lineage>
</organism>
<keyword evidence="4" id="KW-0479">Metal-binding</keyword>
<keyword evidence="7" id="KW-0862">Zinc</keyword>
<evidence type="ECO:0000256" key="2">
    <source>
        <dbReference type="ARBA" id="ARBA00006479"/>
    </source>
</evidence>
<dbReference type="AlphaFoldDB" id="A0A809MYP6"/>
<dbReference type="EMBL" id="AP011548">
    <property type="protein sequence ID" value="BAI40920.1"/>
    <property type="molecule type" value="Genomic_DNA"/>
</dbReference>
<dbReference type="InterPro" id="IPR051804">
    <property type="entry name" value="Carb_Metab_Reg_Kinase/Isom"/>
</dbReference>
<keyword evidence="8" id="KW-0067">ATP-binding</keyword>
<dbReference type="FunFam" id="3.30.420.40:FF:000153">
    <property type="entry name" value="Putative fructokinase"/>
    <property type="match status" value="1"/>
</dbReference>
<evidence type="ECO:0000256" key="4">
    <source>
        <dbReference type="ARBA" id="ARBA00022723"/>
    </source>
</evidence>
<evidence type="ECO:0000256" key="7">
    <source>
        <dbReference type="ARBA" id="ARBA00022833"/>
    </source>
</evidence>
<name>A0A809MYP6_LACRG</name>
<evidence type="ECO:0000256" key="5">
    <source>
        <dbReference type="ARBA" id="ARBA00022741"/>
    </source>
</evidence>
<comment type="similarity">
    <text evidence="2">Belongs to the ROK (NagC/XylR) family.</text>
</comment>